<gene>
    <name evidence="1" type="ORF">ERS013200_02519</name>
</gene>
<name>A0A656A0U3_VIBCL</name>
<dbReference type="AlphaFoldDB" id="A0A656A0U3"/>
<proteinExistence type="predicted"/>
<accession>A0A656A0U3</accession>
<reference evidence="1 2" key="1">
    <citation type="submission" date="2015-07" db="EMBL/GenBank/DDBJ databases">
        <authorList>
            <consortium name="Pathogen Informatics"/>
        </authorList>
    </citation>
    <scope>NUCLEOTIDE SEQUENCE [LARGE SCALE GENOMIC DNA]</scope>
    <source>
        <strain evidence="1 2">A316</strain>
    </source>
</reference>
<dbReference type="EMBL" id="CWQY01000017">
    <property type="protein sequence ID" value="CSC88059.1"/>
    <property type="molecule type" value="Genomic_DNA"/>
</dbReference>
<organism evidence="1 2">
    <name type="scientific">Vibrio cholerae</name>
    <dbReference type="NCBI Taxonomy" id="666"/>
    <lineage>
        <taxon>Bacteria</taxon>
        <taxon>Pseudomonadati</taxon>
        <taxon>Pseudomonadota</taxon>
        <taxon>Gammaproteobacteria</taxon>
        <taxon>Vibrionales</taxon>
        <taxon>Vibrionaceae</taxon>
        <taxon>Vibrio</taxon>
    </lineage>
</organism>
<protein>
    <submittedName>
        <fullName evidence="1">Uncharacterized protein</fullName>
    </submittedName>
</protein>
<sequence length="49" mass="5703">MCGTSNFLCDFLIDQPSSIANFFRDFGGDFLLFRGEWGDELLSLRTRFF</sequence>
<dbReference type="Proteomes" id="UP000041770">
    <property type="component" value="Unassembled WGS sequence"/>
</dbReference>
<evidence type="ECO:0000313" key="1">
    <source>
        <dbReference type="EMBL" id="CSC88059.1"/>
    </source>
</evidence>
<evidence type="ECO:0000313" key="2">
    <source>
        <dbReference type="Proteomes" id="UP000041770"/>
    </source>
</evidence>